<dbReference type="CDD" id="cd08865">
    <property type="entry name" value="SRPBCC_10"/>
    <property type="match status" value="1"/>
</dbReference>
<proteinExistence type="predicted"/>
<protein>
    <submittedName>
        <fullName evidence="1">ATPase</fullName>
    </submittedName>
</protein>
<dbReference type="KEGG" id="far:ABE41_011545"/>
<dbReference type="InterPro" id="IPR019587">
    <property type="entry name" value="Polyketide_cyclase/dehydratase"/>
</dbReference>
<reference evidence="1 2" key="1">
    <citation type="submission" date="2016-08" db="EMBL/GenBank/DDBJ databases">
        <title>Complete genome sequence of Fictibacillus arsenicus G25-54, a strain with toxicity to nematodes and a potential arsenic-resistance activity.</title>
        <authorList>
            <person name="Zheng Z."/>
        </authorList>
    </citation>
    <scope>NUCLEOTIDE SEQUENCE [LARGE SCALE GENOMIC DNA]</scope>
    <source>
        <strain evidence="1 2">G25-54</strain>
    </source>
</reference>
<evidence type="ECO:0000313" key="1">
    <source>
        <dbReference type="EMBL" id="ANX12643.1"/>
    </source>
</evidence>
<name>A0A1B1Z576_9BACL</name>
<dbReference type="EMBL" id="CP016761">
    <property type="protein sequence ID" value="ANX12643.1"/>
    <property type="molecule type" value="Genomic_DNA"/>
</dbReference>
<evidence type="ECO:0000313" key="2">
    <source>
        <dbReference type="Proteomes" id="UP000077412"/>
    </source>
</evidence>
<keyword evidence="2" id="KW-1185">Reference proteome</keyword>
<dbReference type="RefSeq" id="WP_066290320.1">
    <property type="nucleotide sequence ID" value="NZ_CP016761.1"/>
</dbReference>
<sequence>MVNVFTEIIINSPHEKVAQYAANPDHAPDWYVNIKTAEWQTDKTLQAGSKIAFIAEFLGRRLEYVYEIAVYIPGQKLVMKTADGPFPMETIYTWESINENQTRMTLRNKGVPSGFSKIFVPFMSLMMKKANKKDLIKIKEILEKQKLEN</sequence>
<dbReference type="SUPFAM" id="SSF55961">
    <property type="entry name" value="Bet v1-like"/>
    <property type="match status" value="1"/>
</dbReference>
<dbReference type="AlphaFoldDB" id="A0A1B1Z576"/>
<dbReference type="Gene3D" id="3.30.530.20">
    <property type="match status" value="1"/>
</dbReference>
<dbReference type="InterPro" id="IPR023393">
    <property type="entry name" value="START-like_dom_sf"/>
</dbReference>
<dbReference type="Proteomes" id="UP000077412">
    <property type="component" value="Chromosome"/>
</dbReference>
<dbReference type="Pfam" id="PF10604">
    <property type="entry name" value="Polyketide_cyc2"/>
    <property type="match status" value="1"/>
</dbReference>
<accession>A0A1B1Z576</accession>
<dbReference type="OrthoDB" id="2898773at2"/>
<dbReference type="STRING" id="255247.ABE41_011545"/>
<organism evidence="1 2">
    <name type="scientific">Fictibacillus arsenicus</name>
    <dbReference type="NCBI Taxonomy" id="255247"/>
    <lineage>
        <taxon>Bacteria</taxon>
        <taxon>Bacillati</taxon>
        <taxon>Bacillota</taxon>
        <taxon>Bacilli</taxon>
        <taxon>Bacillales</taxon>
        <taxon>Fictibacillaceae</taxon>
        <taxon>Fictibacillus</taxon>
    </lineage>
</organism>
<gene>
    <name evidence="1" type="ORF">ABE41_011545</name>
</gene>